<evidence type="ECO:0000256" key="1">
    <source>
        <dbReference type="SAM" id="Phobius"/>
    </source>
</evidence>
<proteinExistence type="predicted"/>
<keyword evidence="1" id="KW-0812">Transmembrane</keyword>
<dbReference type="RefSeq" id="WP_006901989.1">
    <property type="nucleotide sequence ID" value="NZ_CAACYD010000007.1"/>
</dbReference>
<dbReference type="GeneID" id="60751498"/>
<protein>
    <submittedName>
        <fullName evidence="3">PAP2 (Acid phosphatase) superfamily protein</fullName>
    </submittedName>
</protein>
<dbReference type="Proteomes" id="UP000360750">
    <property type="component" value="Unassembled WGS sequence"/>
</dbReference>
<feature type="domain" description="Phosphatidic acid phosphatase type 2/haloperoxidase" evidence="2">
    <location>
        <begin position="60"/>
        <end position="173"/>
    </location>
</feature>
<dbReference type="PANTHER" id="PTHR14969:SF13">
    <property type="entry name" value="AT30094P"/>
    <property type="match status" value="1"/>
</dbReference>
<dbReference type="CDD" id="cd03392">
    <property type="entry name" value="PAP2_like_2"/>
    <property type="match status" value="1"/>
</dbReference>
<evidence type="ECO:0000313" key="4">
    <source>
        <dbReference type="Proteomes" id="UP000360750"/>
    </source>
</evidence>
<name>A0ABD7V6R4_9ACTN</name>
<evidence type="ECO:0000259" key="2">
    <source>
        <dbReference type="SMART" id="SM00014"/>
    </source>
</evidence>
<feature type="transmembrane region" description="Helical" evidence="1">
    <location>
        <begin position="102"/>
        <end position="120"/>
    </location>
</feature>
<dbReference type="Gene3D" id="1.20.144.10">
    <property type="entry name" value="Phosphatidic acid phosphatase type 2/haloperoxidase"/>
    <property type="match status" value="2"/>
</dbReference>
<gene>
    <name evidence="3" type="ORF">NCTC8139_03525</name>
</gene>
<feature type="transmembrane region" description="Helical" evidence="1">
    <location>
        <begin position="132"/>
        <end position="152"/>
    </location>
</feature>
<feature type="transmembrane region" description="Helical" evidence="1">
    <location>
        <begin position="158"/>
        <end position="177"/>
    </location>
</feature>
<dbReference type="Pfam" id="PF01569">
    <property type="entry name" value="PAP2"/>
    <property type="match status" value="1"/>
</dbReference>
<dbReference type="SUPFAM" id="SSF48317">
    <property type="entry name" value="Acid phosphatase/Vanadium-dependent haloperoxidase"/>
    <property type="match status" value="1"/>
</dbReference>
<dbReference type="InterPro" id="IPR000326">
    <property type="entry name" value="PAP2/HPO"/>
</dbReference>
<feature type="transmembrane region" description="Helical" evidence="1">
    <location>
        <begin position="30"/>
        <end position="53"/>
    </location>
</feature>
<organism evidence="3 4">
    <name type="scientific">Gordonia paraffinivorans</name>
    <dbReference type="NCBI Taxonomy" id="175628"/>
    <lineage>
        <taxon>Bacteria</taxon>
        <taxon>Bacillati</taxon>
        <taxon>Actinomycetota</taxon>
        <taxon>Actinomycetes</taxon>
        <taxon>Mycobacteriales</taxon>
        <taxon>Gordoniaceae</taxon>
        <taxon>Gordonia</taxon>
    </lineage>
</organism>
<keyword evidence="1" id="KW-1133">Transmembrane helix</keyword>
<accession>A0ABD7V6R4</accession>
<keyword evidence="1" id="KW-0472">Membrane</keyword>
<dbReference type="SMART" id="SM00014">
    <property type="entry name" value="acidPPc"/>
    <property type="match status" value="1"/>
</dbReference>
<dbReference type="InterPro" id="IPR036938">
    <property type="entry name" value="PAP2/HPO_sf"/>
</dbReference>
<dbReference type="AlphaFoldDB" id="A0ABD7V6R4"/>
<dbReference type="PANTHER" id="PTHR14969">
    <property type="entry name" value="SPHINGOSINE-1-PHOSPHATE PHOSPHOHYDROLASE"/>
    <property type="match status" value="1"/>
</dbReference>
<dbReference type="EMBL" id="CAACYD010000007">
    <property type="protein sequence ID" value="VFA89948.1"/>
    <property type="molecule type" value="Genomic_DNA"/>
</dbReference>
<feature type="transmembrane region" description="Helical" evidence="1">
    <location>
        <begin position="60"/>
        <end position="82"/>
    </location>
</feature>
<comment type="caution">
    <text evidence="3">The sequence shown here is derived from an EMBL/GenBank/DDBJ whole genome shotgun (WGS) entry which is preliminary data.</text>
</comment>
<sequence>MFISPTRIDENIWEWVVTHRTEPWNTIAEVITTFGDTVTITVITVLAVLALAAARRTADAVYVAAGTIVGFAISQALKFGFARNRPPVEDRLLNIDTFSYPSGHSMMTMIVFGLCAVVAYRSFAWVRAHRWVLLLAPLLSILVGLTRIELGVHWTTDVLSGWLFGAIWVWICTQMLLRYENRARADLPVGEADREETAGNSPHGG</sequence>
<evidence type="ECO:0000313" key="3">
    <source>
        <dbReference type="EMBL" id="VFA89948.1"/>
    </source>
</evidence>
<reference evidence="3 4" key="1">
    <citation type="submission" date="2019-02" db="EMBL/GenBank/DDBJ databases">
        <authorList>
            <consortium name="Pathogen Informatics"/>
        </authorList>
    </citation>
    <scope>NUCLEOTIDE SEQUENCE [LARGE SCALE GENOMIC DNA]</scope>
    <source>
        <strain evidence="3 4">3012STDY6756503</strain>
    </source>
</reference>